<dbReference type="Proteomes" id="UP001301350">
    <property type="component" value="Unassembled WGS sequence"/>
</dbReference>
<name>A0AAV9IUQ6_CYACA</name>
<keyword evidence="3" id="KW-1185">Reference proteome</keyword>
<reference evidence="2 3" key="1">
    <citation type="submission" date="2022-07" db="EMBL/GenBank/DDBJ databases">
        <title>Genome-wide signatures of adaptation to extreme environments.</title>
        <authorList>
            <person name="Cho C.H."/>
            <person name="Yoon H.S."/>
        </authorList>
    </citation>
    <scope>NUCLEOTIDE SEQUENCE [LARGE SCALE GENOMIC DNA]</scope>
    <source>
        <strain evidence="2 3">DBV 063 E5</strain>
    </source>
</reference>
<dbReference type="SUPFAM" id="SSF55961">
    <property type="entry name" value="Bet v1-like"/>
    <property type="match status" value="1"/>
</dbReference>
<evidence type="ECO:0000259" key="1">
    <source>
        <dbReference type="Pfam" id="PF03364"/>
    </source>
</evidence>
<dbReference type="EMBL" id="JANCYW010000007">
    <property type="protein sequence ID" value="KAK4536045.1"/>
    <property type="molecule type" value="Genomic_DNA"/>
</dbReference>
<feature type="domain" description="Coenzyme Q-binding protein COQ10 START" evidence="1">
    <location>
        <begin position="131"/>
        <end position="249"/>
    </location>
</feature>
<comment type="caution">
    <text evidence="2">The sequence shown here is derived from an EMBL/GenBank/DDBJ whole genome shotgun (WGS) entry which is preliminary data.</text>
</comment>
<dbReference type="InterPro" id="IPR005031">
    <property type="entry name" value="COQ10_START"/>
</dbReference>
<sequence>MEGAMSGGGSGDDRSRRCRGVCPAFSSVRAPPFWPASMGRHRVWARKGVSRIGRARWCSWRAGRRFGGGAPILPLARPARATWRSCSRNEDGDNTDGRLLVELSTPPPERMQVTLRSLGGRRRQIAGSLRVAAPMEPVWRSLTSFAEMHTFVPHILESRYDTEQQLLEQVAVVSRRLRLRSRMVMHVHMDRAHGVIVFTRHESRDFSEWRGMYRVTPEDNRWTLLEYELNVVPMLLFPVALVERKILKEVPRVLRAFCDRALELHGQRQQLGRRPDSYEA</sequence>
<dbReference type="InterPro" id="IPR023393">
    <property type="entry name" value="START-like_dom_sf"/>
</dbReference>
<accession>A0AAV9IUQ6</accession>
<dbReference type="Pfam" id="PF03364">
    <property type="entry name" value="Polyketide_cyc"/>
    <property type="match status" value="1"/>
</dbReference>
<dbReference type="PANTHER" id="PTHR34060">
    <property type="entry name" value="POLYKETIDE CYCLASE / DEHYDRASE AND LIPID TRANSPORT PROTEIN"/>
    <property type="match status" value="1"/>
</dbReference>
<dbReference type="AlphaFoldDB" id="A0AAV9IUQ6"/>
<protein>
    <recommendedName>
        <fullName evidence="1">Coenzyme Q-binding protein COQ10 START domain-containing protein</fullName>
    </recommendedName>
</protein>
<proteinExistence type="predicted"/>
<gene>
    <name evidence="2" type="ORF">CDCA_CDCA07G2070</name>
</gene>
<dbReference type="Gene3D" id="3.30.530.20">
    <property type="match status" value="1"/>
</dbReference>
<evidence type="ECO:0000313" key="3">
    <source>
        <dbReference type="Proteomes" id="UP001301350"/>
    </source>
</evidence>
<organism evidence="2 3">
    <name type="scientific">Cyanidium caldarium</name>
    <name type="common">Red alga</name>
    <dbReference type="NCBI Taxonomy" id="2771"/>
    <lineage>
        <taxon>Eukaryota</taxon>
        <taxon>Rhodophyta</taxon>
        <taxon>Bangiophyceae</taxon>
        <taxon>Cyanidiales</taxon>
        <taxon>Cyanidiaceae</taxon>
        <taxon>Cyanidium</taxon>
    </lineage>
</organism>
<dbReference type="PANTHER" id="PTHR34060:SF1">
    <property type="entry name" value="POLYKETIDE CYCLASE _ DEHYDRASE AND LIPID TRANSPORT PROTEIN"/>
    <property type="match status" value="1"/>
</dbReference>
<evidence type="ECO:0000313" key="2">
    <source>
        <dbReference type="EMBL" id="KAK4536045.1"/>
    </source>
</evidence>